<reference evidence="1 2" key="1">
    <citation type="journal article" date="2017" name="Int. J. Syst. Evol. Microbiol.">
        <title>Arachidicoccus ginsenosidivorans sp. nov., with ginsenoside-converting activity isolated from ginseng cultivating soil.</title>
        <authorList>
            <person name="Siddiqi M.Z."/>
            <person name="Aslam Z."/>
            <person name="Im W.T."/>
        </authorList>
    </citation>
    <scope>NUCLEOTIDE SEQUENCE [LARGE SCALE GENOMIC DNA]</scope>
    <source>
        <strain evidence="1 2">Gsoil 809</strain>
    </source>
</reference>
<keyword evidence="2" id="KW-1185">Reference proteome</keyword>
<name>A0A5B8VQS9_9BACT</name>
<dbReference type="KEGG" id="agi:FSB73_20960"/>
<proteinExistence type="predicted"/>
<accession>A0A5B8VQS9</accession>
<evidence type="ECO:0000313" key="2">
    <source>
        <dbReference type="Proteomes" id="UP000321291"/>
    </source>
</evidence>
<evidence type="ECO:0000313" key="1">
    <source>
        <dbReference type="EMBL" id="QEC73769.1"/>
    </source>
</evidence>
<gene>
    <name evidence="1" type="ORF">FSB73_20960</name>
</gene>
<protein>
    <submittedName>
        <fullName evidence="1">Uncharacterized protein</fullName>
    </submittedName>
</protein>
<organism evidence="1 2">
    <name type="scientific">Arachidicoccus ginsenosidivorans</name>
    <dbReference type="NCBI Taxonomy" id="496057"/>
    <lineage>
        <taxon>Bacteria</taxon>
        <taxon>Pseudomonadati</taxon>
        <taxon>Bacteroidota</taxon>
        <taxon>Chitinophagia</taxon>
        <taxon>Chitinophagales</taxon>
        <taxon>Chitinophagaceae</taxon>
        <taxon>Arachidicoccus</taxon>
    </lineage>
</organism>
<sequence length="156" mass="18191">MQLDNLQSNNASKTDNLQSVAKPRTVNVRLPNEIIQKLSALVQPCCFSCLTDVIRHILDHRKVVINQEPYNLDTFMWILSDIRQSLEMIFLNMGQVHKLITQFKLMCFNKENKDTVRGIEKEEPVNKEMNPGVILNELYQPIFEVITKLSYIWLSK</sequence>
<dbReference type="Proteomes" id="UP000321291">
    <property type="component" value="Chromosome"/>
</dbReference>
<dbReference type="AlphaFoldDB" id="A0A5B8VQS9"/>
<dbReference type="RefSeq" id="WP_146786805.1">
    <property type="nucleotide sequence ID" value="NZ_CP042434.1"/>
</dbReference>
<dbReference type="EMBL" id="CP042434">
    <property type="protein sequence ID" value="QEC73769.1"/>
    <property type="molecule type" value="Genomic_DNA"/>
</dbReference>